<dbReference type="GO" id="GO:0030687">
    <property type="term" value="C:preribosome, large subunit precursor"/>
    <property type="evidence" value="ECO:0007669"/>
    <property type="project" value="TreeGrafter"/>
</dbReference>
<accession>A0A6V7M9T7</accession>
<evidence type="ECO:0000313" key="2">
    <source>
        <dbReference type="EMBL" id="CAD1585185.1"/>
    </source>
</evidence>
<protein>
    <recommendedName>
        <fullName evidence="1">Cyclic nucleotide-binding domain-containing protein</fullName>
    </recommendedName>
</protein>
<proteinExistence type="predicted"/>
<feature type="domain" description="Cyclic nucleotide-binding" evidence="1">
    <location>
        <begin position="85"/>
        <end position="172"/>
    </location>
</feature>
<dbReference type="SUPFAM" id="SSF57667">
    <property type="entry name" value="beta-beta-alpha zinc fingers"/>
    <property type="match status" value="1"/>
</dbReference>
<reference evidence="2" key="1">
    <citation type="submission" date="2020-07" db="EMBL/GenBank/DDBJ databases">
        <authorList>
            <person name="Ferguson B K."/>
        </authorList>
    </citation>
    <scope>NUCLEOTIDE SEQUENCE</scope>
    <source>
        <strain evidence="2">L06</strain>
    </source>
</reference>
<dbReference type="InterPro" id="IPR040025">
    <property type="entry name" value="Znf622/Rei1/Reh1"/>
</dbReference>
<sequence length="246" mass="28477">MEIDEDSDIETIDSDGWLEDTENPVNKNDCLFCDHHSKSLVKNLKHMTAAHSFFIPDPEYCVDLKGLLKYLGEKIFAGYMCIWCNEKGKAFHSAERAQAHMLDKGHCKMLHEGEALAEYADFYDYSSSYPDAENIDPDTEVEIPELDDGDYQLVLPSGSVIGHRSLMKYYKQSFDPNRAVAVPKSDKLKRVLHHYRALGWNETQKGVVTKKARDIKYMQRLRARYSTQLQFKANKMQKHFRPQVNF</sequence>
<organism evidence="2">
    <name type="scientific">Bracon brevicornis</name>
    <dbReference type="NCBI Taxonomy" id="1563983"/>
    <lineage>
        <taxon>Eukaryota</taxon>
        <taxon>Metazoa</taxon>
        <taxon>Ecdysozoa</taxon>
        <taxon>Arthropoda</taxon>
        <taxon>Hexapoda</taxon>
        <taxon>Insecta</taxon>
        <taxon>Pterygota</taxon>
        <taxon>Neoptera</taxon>
        <taxon>Endopterygota</taxon>
        <taxon>Hymenoptera</taxon>
        <taxon>Apocrita</taxon>
        <taxon>Ichneumonoidea</taxon>
        <taxon>Braconidae</taxon>
        <taxon>Braconinae</taxon>
        <taxon>Bracon</taxon>
    </lineage>
</organism>
<gene>
    <name evidence="2" type="ORF">BBRV_LOCUS127653</name>
</gene>
<dbReference type="GO" id="GO:0042273">
    <property type="term" value="P:ribosomal large subunit biogenesis"/>
    <property type="evidence" value="ECO:0007669"/>
    <property type="project" value="TreeGrafter"/>
</dbReference>
<dbReference type="AlphaFoldDB" id="A0A6V7M9T7"/>
<dbReference type="PANTHER" id="PTHR13182:SF8">
    <property type="entry name" value="CYTOPLASMIC 60S SUBUNIT BIOGENESIS FACTOR ZNF622"/>
    <property type="match status" value="1"/>
</dbReference>
<dbReference type="InterPro" id="IPR041661">
    <property type="entry name" value="ZN622/Rei1/Reh1_Znf-C2H2"/>
</dbReference>
<dbReference type="InterPro" id="IPR000595">
    <property type="entry name" value="cNMP-bd_dom"/>
</dbReference>
<dbReference type="Pfam" id="PF12756">
    <property type="entry name" value="zf-C2H2_2"/>
    <property type="match status" value="1"/>
</dbReference>
<dbReference type="EMBL" id="CADCXW020000348">
    <property type="protein sequence ID" value="CAD1585185.1"/>
    <property type="molecule type" value="Genomic_DNA"/>
</dbReference>
<dbReference type="PANTHER" id="PTHR13182">
    <property type="entry name" value="ZINC FINGER PROTEIN 622"/>
    <property type="match status" value="1"/>
</dbReference>
<dbReference type="PROSITE" id="PS50042">
    <property type="entry name" value="CNMP_BINDING_3"/>
    <property type="match status" value="1"/>
</dbReference>
<dbReference type="InterPro" id="IPR036236">
    <property type="entry name" value="Znf_C2H2_sf"/>
</dbReference>
<evidence type="ECO:0000259" key="1">
    <source>
        <dbReference type="PROSITE" id="PS50042"/>
    </source>
</evidence>
<name>A0A6V7M9T7_9HYME</name>